<dbReference type="EMBL" id="WOWR01000001">
    <property type="protein sequence ID" value="KAF0256823.1"/>
    <property type="molecule type" value="Genomic_DNA"/>
</dbReference>
<gene>
    <name evidence="1" type="ORF">GN299_01355</name>
</gene>
<dbReference type="Proteomes" id="UP000442695">
    <property type="component" value="Unassembled WGS sequence"/>
</dbReference>
<comment type="caution">
    <text evidence="1">The sequence shown here is derived from an EMBL/GenBank/DDBJ whole genome shotgun (WGS) entry which is preliminary data.</text>
</comment>
<proteinExistence type="predicted"/>
<protein>
    <submittedName>
        <fullName evidence="1">Uncharacterized protein</fullName>
    </submittedName>
</protein>
<accession>A0A7Z9ES07</accession>
<reference evidence="1 2" key="1">
    <citation type="submission" date="2019-12" db="EMBL/GenBank/DDBJ databases">
        <authorList>
            <person name="Woiski C."/>
        </authorList>
    </citation>
    <scope>NUCLEOTIDE SEQUENCE [LARGE SCALE GENOMIC DNA]</scope>
    <source>
        <strain evidence="1 2">BOE100</strain>
    </source>
</reference>
<dbReference type="AlphaFoldDB" id="A0A7Z9ES07"/>
<organism evidence="1 2">
    <name type="scientific">Pseudomonas putida</name>
    <name type="common">Arthrobacter siderocapsulatus</name>
    <dbReference type="NCBI Taxonomy" id="303"/>
    <lineage>
        <taxon>Bacteria</taxon>
        <taxon>Pseudomonadati</taxon>
        <taxon>Pseudomonadota</taxon>
        <taxon>Gammaproteobacteria</taxon>
        <taxon>Pseudomonadales</taxon>
        <taxon>Pseudomonadaceae</taxon>
        <taxon>Pseudomonas</taxon>
    </lineage>
</organism>
<name>A0A7Z9ES07_PSEPU</name>
<sequence length="82" mass="8816">MSEPNPSSTVTLAECKVTPEQMAMIQKNEQAFLSIFKQILAEQAKTNELLASFLQALAEDQGLEPDAAPQAYLSGAPIHGGR</sequence>
<dbReference type="RefSeq" id="WP_156858330.1">
    <property type="nucleotide sequence ID" value="NZ_BSKD01000002.1"/>
</dbReference>
<evidence type="ECO:0000313" key="1">
    <source>
        <dbReference type="EMBL" id="KAF0256823.1"/>
    </source>
</evidence>
<evidence type="ECO:0000313" key="2">
    <source>
        <dbReference type="Proteomes" id="UP000442695"/>
    </source>
</evidence>